<dbReference type="Pfam" id="PF25925">
    <property type="entry name" value="DUF7970"/>
    <property type="match status" value="1"/>
</dbReference>
<dbReference type="EMBL" id="RKLR01000006">
    <property type="protein sequence ID" value="MBX0324284.1"/>
    <property type="molecule type" value="Genomic_DNA"/>
</dbReference>
<name>A0AAW4PVZ7_9EURY</name>
<dbReference type="InterPro" id="IPR058276">
    <property type="entry name" value="DUF7970"/>
</dbReference>
<reference evidence="2 3" key="1">
    <citation type="submission" date="2021-06" db="EMBL/GenBank/DDBJ databases">
        <title>Halomicroarcula sp. a new haloarchaeum isolated from saline soil.</title>
        <authorList>
            <person name="Duran-Viseras A."/>
            <person name="Sanchez-Porro C."/>
            <person name="Ventosa A."/>
        </authorList>
    </citation>
    <scope>NUCLEOTIDE SEQUENCE [LARGE SCALE GENOMIC DNA]</scope>
    <source>
        <strain evidence="2 3">F13</strain>
    </source>
</reference>
<keyword evidence="3" id="KW-1185">Reference proteome</keyword>
<sequence>MKSGTGDDPFADDPAEDDEEPADEHVESSSGTEISADSRPASDIGQSTATTPDTDRGRSVDTVSELPYKYRRDSVKEARTQQPMFLQETTEDLIEDTVDEMETEFDEDVYKTDVVEALLVAGAEGSTPAAVLRRWGYGMKNS</sequence>
<feature type="region of interest" description="Disordered" evidence="1">
    <location>
        <begin position="1"/>
        <end position="65"/>
    </location>
</feature>
<comment type="caution">
    <text evidence="2">The sequence shown here is derived from an EMBL/GenBank/DDBJ whole genome shotgun (WGS) entry which is preliminary data.</text>
</comment>
<evidence type="ECO:0000313" key="3">
    <source>
        <dbReference type="Proteomes" id="UP001430377"/>
    </source>
</evidence>
<dbReference type="RefSeq" id="WP_220619245.1">
    <property type="nucleotide sequence ID" value="NZ_RKLR01000006.1"/>
</dbReference>
<organism evidence="2 3">
    <name type="scientific">Haloarcula rubra</name>
    <dbReference type="NCBI Taxonomy" id="2487747"/>
    <lineage>
        <taxon>Archaea</taxon>
        <taxon>Methanobacteriati</taxon>
        <taxon>Methanobacteriota</taxon>
        <taxon>Stenosarchaea group</taxon>
        <taxon>Halobacteria</taxon>
        <taxon>Halobacteriales</taxon>
        <taxon>Haloarculaceae</taxon>
        <taxon>Haloarcula</taxon>
    </lineage>
</organism>
<evidence type="ECO:0000256" key="1">
    <source>
        <dbReference type="SAM" id="MobiDB-lite"/>
    </source>
</evidence>
<feature type="compositionally biased region" description="Acidic residues" evidence="1">
    <location>
        <begin position="9"/>
        <end position="22"/>
    </location>
</feature>
<proteinExistence type="predicted"/>
<gene>
    <name evidence="2" type="ORF">EGH21_14735</name>
</gene>
<evidence type="ECO:0000313" key="2">
    <source>
        <dbReference type="EMBL" id="MBX0324284.1"/>
    </source>
</evidence>
<accession>A0AAW4PVZ7</accession>
<protein>
    <submittedName>
        <fullName evidence="2">Uncharacterized protein</fullName>
    </submittedName>
</protein>
<dbReference type="AlphaFoldDB" id="A0AAW4PVZ7"/>
<dbReference type="Proteomes" id="UP001430377">
    <property type="component" value="Unassembled WGS sequence"/>
</dbReference>